<dbReference type="Gene3D" id="2.60.40.60">
    <property type="entry name" value="Cadherins"/>
    <property type="match status" value="4"/>
</dbReference>
<evidence type="ECO:0000259" key="20">
    <source>
        <dbReference type="PROSITE" id="PS50026"/>
    </source>
</evidence>
<dbReference type="SMART" id="SM00181">
    <property type="entry name" value="EGF"/>
    <property type="match status" value="3"/>
</dbReference>
<dbReference type="PROSITE" id="PS00232">
    <property type="entry name" value="CADHERIN_1"/>
    <property type="match status" value="2"/>
</dbReference>
<dbReference type="PROSITE" id="PS50026">
    <property type="entry name" value="EGF_3"/>
    <property type="match status" value="2"/>
</dbReference>
<dbReference type="OrthoDB" id="6079678at2759"/>
<comment type="caution">
    <text evidence="22">The sequence shown here is derived from an EMBL/GenBank/DDBJ whole genome shotgun (WGS) entry which is preliminary data.</text>
</comment>
<dbReference type="FunFam" id="2.60.40.60:FF:000092">
    <property type="entry name" value="Protocadherin 8"/>
    <property type="match status" value="1"/>
</dbReference>
<dbReference type="SMART" id="SM00282">
    <property type="entry name" value="LamG"/>
    <property type="match status" value="2"/>
</dbReference>
<keyword evidence="10 18" id="KW-0472">Membrane</keyword>
<dbReference type="PANTHER" id="PTHR24027">
    <property type="entry name" value="CADHERIN-23"/>
    <property type="match status" value="1"/>
</dbReference>
<keyword evidence="4" id="KW-0479">Metal-binding</keyword>
<dbReference type="GO" id="GO:0016339">
    <property type="term" value="P:calcium-dependent cell-cell adhesion via plasma membrane cell adhesion molecules"/>
    <property type="evidence" value="ECO:0007669"/>
    <property type="project" value="TreeGrafter"/>
</dbReference>
<evidence type="ECO:0000256" key="14">
    <source>
        <dbReference type="PROSITE-ProRule" id="PRU00076"/>
    </source>
</evidence>
<evidence type="ECO:0000256" key="16">
    <source>
        <dbReference type="RuleBase" id="RU004357"/>
    </source>
</evidence>
<evidence type="ECO:0000256" key="17">
    <source>
        <dbReference type="SAM" id="MobiDB-lite"/>
    </source>
</evidence>
<evidence type="ECO:0000256" key="5">
    <source>
        <dbReference type="ARBA" id="ARBA00022729"/>
    </source>
</evidence>
<dbReference type="Pfam" id="PF02210">
    <property type="entry name" value="Laminin_G_2"/>
    <property type="match status" value="2"/>
</dbReference>
<dbReference type="GO" id="GO:0000902">
    <property type="term" value="P:cell morphogenesis"/>
    <property type="evidence" value="ECO:0007669"/>
    <property type="project" value="TreeGrafter"/>
</dbReference>
<dbReference type="Pfam" id="PF01049">
    <property type="entry name" value="CADH_Y-type_LIR"/>
    <property type="match status" value="1"/>
</dbReference>
<dbReference type="GO" id="GO:0045296">
    <property type="term" value="F:cadherin binding"/>
    <property type="evidence" value="ECO:0007669"/>
    <property type="project" value="TreeGrafter"/>
</dbReference>
<dbReference type="InterPro" id="IPR027397">
    <property type="entry name" value="Catenin-bd_sf"/>
</dbReference>
<feature type="compositionally biased region" description="Basic and acidic residues" evidence="17">
    <location>
        <begin position="1393"/>
        <end position="1408"/>
    </location>
</feature>
<dbReference type="InterPro" id="IPR002126">
    <property type="entry name" value="Cadherin-like_dom"/>
</dbReference>
<keyword evidence="12" id="KW-0325">Glycoprotein</keyword>
<comment type="subcellular location">
    <subcellularLocation>
        <location evidence="1 15">Cell membrane</location>
        <topology evidence="1 15">Single-pass type I membrane protein</topology>
    </subcellularLocation>
</comment>
<evidence type="ECO:0000313" key="22">
    <source>
        <dbReference type="EMBL" id="CAF1209841.1"/>
    </source>
</evidence>
<dbReference type="PROSITE" id="PS00022">
    <property type="entry name" value="EGF_1"/>
    <property type="match status" value="2"/>
</dbReference>
<evidence type="ECO:0000256" key="18">
    <source>
        <dbReference type="SAM" id="Phobius"/>
    </source>
</evidence>
<dbReference type="PROSITE" id="PS50268">
    <property type="entry name" value="CADHERIN_2"/>
    <property type="match status" value="4"/>
</dbReference>
<evidence type="ECO:0000256" key="6">
    <source>
        <dbReference type="ARBA" id="ARBA00022737"/>
    </source>
</evidence>
<feature type="non-terminal residue" evidence="22">
    <location>
        <position position="1542"/>
    </location>
</feature>
<dbReference type="GO" id="GO:0005509">
    <property type="term" value="F:calcium ion binding"/>
    <property type="evidence" value="ECO:0007669"/>
    <property type="project" value="UniProtKB-UniRule"/>
</dbReference>
<feature type="domain" description="Cadherin" evidence="21">
    <location>
        <begin position="223"/>
        <end position="333"/>
    </location>
</feature>
<proteinExistence type="predicted"/>
<dbReference type="InterPro" id="IPR020894">
    <property type="entry name" value="Cadherin_CS"/>
</dbReference>
<dbReference type="InterPro" id="IPR000233">
    <property type="entry name" value="Cadherin_Y-type_LIR"/>
</dbReference>
<dbReference type="InterPro" id="IPR001791">
    <property type="entry name" value="Laminin_G"/>
</dbReference>
<dbReference type="Proteomes" id="UP000681722">
    <property type="component" value="Unassembled WGS sequence"/>
</dbReference>
<keyword evidence="3 15" id="KW-0812">Transmembrane</keyword>
<dbReference type="Gene3D" id="2.60.120.200">
    <property type="match status" value="2"/>
</dbReference>
<comment type="function">
    <text evidence="16">Cadherins are calcium-dependent cell adhesion proteins.</text>
</comment>
<dbReference type="PROSITE" id="PS01186">
    <property type="entry name" value="EGF_2"/>
    <property type="match status" value="1"/>
</dbReference>
<evidence type="ECO:0000256" key="3">
    <source>
        <dbReference type="ARBA" id="ARBA00022692"/>
    </source>
</evidence>
<dbReference type="GO" id="GO:0016342">
    <property type="term" value="C:catenin complex"/>
    <property type="evidence" value="ECO:0007669"/>
    <property type="project" value="TreeGrafter"/>
</dbReference>
<feature type="domain" description="Cadherin" evidence="21">
    <location>
        <begin position="333"/>
        <end position="461"/>
    </location>
</feature>
<dbReference type="GO" id="GO:0016477">
    <property type="term" value="P:cell migration"/>
    <property type="evidence" value="ECO:0007669"/>
    <property type="project" value="TreeGrafter"/>
</dbReference>
<evidence type="ECO:0000256" key="2">
    <source>
        <dbReference type="ARBA" id="ARBA00022475"/>
    </source>
</evidence>
<keyword evidence="5" id="KW-0732">Signal</keyword>
<dbReference type="InterPro" id="IPR039808">
    <property type="entry name" value="Cadherin"/>
</dbReference>
<feature type="transmembrane region" description="Helical" evidence="18">
    <location>
        <begin position="1307"/>
        <end position="1330"/>
    </location>
</feature>
<evidence type="ECO:0000256" key="1">
    <source>
        <dbReference type="ARBA" id="ARBA00004251"/>
    </source>
</evidence>
<feature type="disulfide bond" evidence="14">
    <location>
        <begin position="1285"/>
        <end position="1294"/>
    </location>
</feature>
<evidence type="ECO:0000256" key="12">
    <source>
        <dbReference type="ARBA" id="ARBA00023180"/>
    </source>
</evidence>
<dbReference type="Proteomes" id="UP000663829">
    <property type="component" value="Unassembled WGS sequence"/>
</dbReference>
<name>A0A814X1V0_9BILA</name>
<gene>
    <name evidence="22" type="ORF">GPM918_LOCUS24155</name>
    <name evidence="23" type="ORF">SRO942_LOCUS24154</name>
</gene>
<evidence type="ECO:0000256" key="13">
    <source>
        <dbReference type="PROSITE-ProRule" id="PRU00043"/>
    </source>
</evidence>
<dbReference type="Gene3D" id="4.10.900.10">
    <property type="entry name" value="TCF3-CBD (Catenin binding domain)"/>
    <property type="match status" value="1"/>
</dbReference>
<feature type="disulfide bond" evidence="14">
    <location>
        <begin position="981"/>
        <end position="991"/>
    </location>
</feature>
<evidence type="ECO:0000313" key="24">
    <source>
        <dbReference type="Proteomes" id="UP000663829"/>
    </source>
</evidence>
<comment type="caution">
    <text evidence="14">Lacks conserved residue(s) required for the propagation of feature annotation.</text>
</comment>
<dbReference type="InterPro" id="IPR015919">
    <property type="entry name" value="Cadherin-like_sf"/>
</dbReference>
<dbReference type="SUPFAM" id="SSF49313">
    <property type="entry name" value="Cadherin-like"/>
    <property type="match status" value="4"/>
</dbReference>
<keyword evidence="8 15" id="KW-0130">Cell adhesion</keyword>
<keyword evidence="6" id="KW-0677">Repeat</keyword>
<dbReference type="GO" id="GO:0034332">
    <property type="term" value="P:adherens junction organization"/>
    <property type="evidence" value="ECO:0007669"/>
    <property type="project" value="TreeGrafter"/>
</dbReference>
<keyword evidence="7 13" id="KW-0106">Calcium</keyword>
<dbReference type="SUPFAM" id="SSF49899">
    <property type="entry name" value="Concanavalin A-like lectins/glucanases"/>
    <property type="match status" value="2"/>
</dbReference>
<dbReference type="PRINTS" id="PR00205">
    <property type="entry name" value="CADHERIN"/>
</dbReference>
<feature type="domain" description="Cadherin" evidence="21">
    <location>
        <begin position="96"/>
        <end position="222"/>
    </location>
</feature>
<evidence type="ECO:0000256" key="15">
    <source>
        <dbReference type="RuleBase" id="RU003318"/>
    </source>
</evidence>
<dbReference type="InterPro" id="IPR056370">
    <property type="entry name" value="Shg-like_Ig-like"/>
</dbReference>
<keyword evidence="2" id="KW-1003">Cell membrane</keyword>
<evidence type="ECO:0000313" key="23">
    <source>
        <dbReference type="EMBL" id="CAF3973919.1"/>
    </source>
</evidence>
<dbReference type="PANTHER" id="PTHR24027:SF422">
    <property type="entry name" value="CADHERIN DOMAIN-CONTAINING PROTEIN"/>
    <property type="match status" value="1"/>
</dbReference>
<evidence type="ECO:0000256" key="9">
    <source>
        <dbReference type="ARBA" id="ARBA00022989"/>
    </source>
</evidence>
<sequence>LRIRATDYDKLSENTTRYALTLNTKSIDGQDVFRIDELTSDIYLNVDNYLDREKTPHHNLSIIARDIGDPAGNLQSKELKITIIIDDVNDQPPRFKPTHIQAQISEIAQRGDFVSEIKAEDDDVGVNTHSIYEIIEECQLPGEQQQQRQTTMIRCSKPKHFIFKETSLAEKGTIILLEPVNYDPPDNQTKFLLKVKATNGGMFDYANVTVFITDFNDNTPVFSQSVYFVNISESTPLNSEILQVSATDNDVMPVNKEFIFRIPPDRQQYENRQHLRMDTLNGKIYLKKNFDREKSSTISLPLEAVNNQSTNVLIGRAVLVLNILDVNDNFPKFAENYQPRIREHEQPKKILEFRATDPDEQTSPMNFEFKLGSKNVWPEDGEPKFRLDVTSDSFGPIGVLSTLKVLDREELCPVVTKKGKPYCGKYYDLPIWMNDNSKPQTQSGINYLRVIVEDVNDNPHHSGQKQINAYDYKQQLIKAINSLGSNGLYIGTVYSKDEDDWDMHTKEFELLTSSSEFFRVDKGGKTSKTPGAIYMITPTTNNTSQLKQGTHIFTVSVLDTYTQWLQRDAQKSTVEFHLNDLSSEAVENAASIRLQDITAEEFIETRHMPAGQSYYKEFARLIGDILNVRNVEIFSIQDHENIPRTIDVYYAVHGSGYLSKVKINGLVNMRREQLEDLFNISQIGINECLTSDQQCFEKGCISRSEIVTKQPYYVINGNETAFIGLHIRSKAQCQCETDIQYQLDKELQEQKLNRYCLNGGYPQRDYNIMKCSCPHGTLYNGERCQLTTVSFDDNGGYGWYKPLSTCSHWLLQLDFLTQSPNGILLYNGPLNNQSNQDYFSLQLVNGHPSIELNFGTKAVKRYLKSSSYLADGKWHTIEIRQLSTIDHILEIIIDYCPQQLKTNECRFMIEYAEDDIFSTNEPLQLGGVANKEKLPIDYAGNFKGCIRNLRFADELYDLHVDSHSGQSLNLHEGCLLVDQKCSQLTCVHGTCEADLYQAQCVCKPGKSGATCSQDAQSYDFTYDKMTWTGDRASYATFRHTHKPDDYIHAMKFQIMFRTRDLSERILTLIDFHNDDTFMFLELKAGHLQARFGSKSDTQLIELRHVQVNDGRWHTAYLDRYGQRLFLKLDDGEYYRSNISYGKSIWKNFPNTLLNVGARIDSAVHKIVTADFNDGCIQDVRYNGQLLDLLNGSSSSDMKWTFQSNIKEGCDNLDNWCRGVQCLHPAFCVNTWRHGICSCPPDLKYFQSNDTCVKYDWCFDVTNPCYMPGTRRCYYEAKIDQIECECLDGYQGERCTQHALPISGTFNWHILILSMICLFIILALIFGLIAFTKRRQAKKAYILGMDDEIRDNIINYDEEGCPDEDPITYDISTLKKPIYESNAANGRLGGSSRNDSETRSGRMNSESEVKPLLSKTVTDSGGTDPPIVSTKKVIRKDIPPLIKPLPQKGMTNGDGQRTINVGDFIKNRIKDIDDDPSQPPYDSLQEYAFEGTGEDKCFSLSTLSLTSKDNLDSEQDMEFDYLNGWGPKFHKLADLYISKNDVS</sequence>
<evidence type="ECO:0000259" key="19">
    <source>
        <dbReference type="PROSITE" id="PS50025"/>
    </source>
</evidence>
<dbReference type="CDD" id="cd00110">
    <property type="entry name" value="LamG"/>
    <property type="match status" value="2"/>
</dbReference>
<feature type="disulfide bond" evidence="14">
    <location>
        <begin position="1002"/>
        <end position="1011"/>
    </location>
</feature>
<protein>
    <submittedName>
        <fullName evidence="22">Uncharacterized protein</fullName>
    </submittedName>
</protein>
<keyword evidence="9 18" id="KW-1133">Transmembrane helix</keyword>
<feature type="domain" description="Cadherin" evidence="21">
    <location>
        <begin position="1"/>
        <end position="95"/>
    </location>
</feature>
<feature type="region of interest" description="Disordered" evidence="17">
    <location>
        <begin position="1381"/>
        <end position="1427"/>
    </location>
</feature>
<dbReference type="GO" id="GO:0007156">
    <property type="term" value="P:homophilic cell adhesion via plasma membrane adhesion molecules"/>
    <property type="evidence" value="ECO:0007669"/>
    <property type="project" value="InterPro"/>
</dbReference>
<feature type="domain" description="Laminin G" evidence="19">
    <location>
        <begin position="787"/>
        <end position="974"/>
    </location>
</feature>
<dbReference type="Pfam" id="PF00028">
    <property type="entry name" value="Cadherin"/>
    <property type="match status" value="2"/>
</dbReference>
<accession>A0A814X1V0</accession>
<dbReference type="PROSITE" id="PS50025">
    <property type="entry name" value="LAM_G_DOMAIN"/>
    <property type="match status" value="2"/>
</dbReference>
<evidence type="ECO:0000256" key="7">
    <source>
        <dbReference type="ARBA" id="ARBA00022837"/>
    </source>
</evidence>
<evidence type="ECO:0000256" key="8">
    <source>
        <dbReference type="ARBA" id="ARBA00022889"/>
    </source>
</evidence>
<evidence type="ECO:0000259" key="21">
    <source>
        <dbReference type="PROSITE" id="PS50268"/>
    </source>
</evidence>
<dbReference type="EMBL" id="CAJNOQ010008897">
    <property type="protein sequence ID" value="CAF1209841.1"/>
    <property type="molecule type" value="Genomic_DNA"/>
</dbReference>
<dbReference type="GO" id="GO:0005912">
    <property type="term" value="C:adherens junction"/>
    <property type="evidence" value="ECO:0007669"/>
    <property type="project" value="TreeGrafter"/>
</dbReference>
<dbReference type="CDD" id="cd11304">
    <property type="entry name" value="Cadherin_repeat"/>
    <property type="match status" value="4"/>
</dbReference>
<keyword evidence="24" id="KW-1185">Reference proteome</keyword>
<reference evidence="22" key="1">
    <citation type="submission" date="2021-02" db="EMBL/GenBank/DDBJ databases">
        <authorList>
            <person name="Nowell W R."/>
        </authorList>
    </citation>
    <scope>NUCLEOTIDE SEQUENCE</scope>
</reference>
<dbReference type="Pfam" id="PF24811">
    <property type="entry name" value="Ig_Shg"/>
    <property type="match status" value="1"/>
</dbReference>
<dbReference type="SMART" id="SM00112">
    <property type="entry name" value="CA"/>
    <property type="match status" value="4"/>
</dbReference>
<evidence type="ECO:0000256" key="10">
    <source>
        <dbReference type="ARBA" id="ARBA00023136"/>
    </source>
</evidence>
<dbReference type="GO" id="GO:0007043">
    <property type="term" value="P:cell-cell junction assembly"/>
    <property type="evidence" value="ECO:0007669"/>
    <property type="project" value="TreeGrafter"/>
</dbReference>
<dbReference type="GO" id="GO:0044331">
    <property type="term" value="P:cell-cell adhesion mediated by cadherin"/>
    <property type="evidence" value="ECO:0007669"/>
    <property type="project" value="TreeGrafter"/>
</dbReference>
<dbReference type="InterPro" id="IPR013320">
    <property type="entry name" value="ConA-like_dom_sf"/>
</dbReference>
<feature type="domain" description="Laminin G" evidence="19">
    <location>
        <begin position="1024"/>
        <end position="1209"/>
    </location>
</feature>
<keyword evidence="14" id="KW-0245">EGF-like domain</keyword>
<evidence type="ECO:0000256" key="4">
    <source>
        <dbReference type="ARBA" id="ARBA00022723"/>
    </source>
</evidence>
<feature type="domain" description="EGF-like" evidence="20">
    <location>
        <begin position="977"/>
        <end position="1012"/>
    </location>
</feature>
<dbReference type="FunFam" id="4.10.900.10:FF:000001">
    <property type="entry name" value="Cadherin 2"/>
    <property type="match status" value="1"/>
</dbReference>
<keyword evidence="11 14" id="KW-1015">Disulfide bond</keyword>
<evidence type="ECO:0000256" key="11">
    <source>
        <dbReference type="ARBA" id="ARBA00023157"/>
    </source>
</evidence>
<feature type="domain" description="EGF-like" evidence="20">
    <location>
        <begin position="1253"/>
        <end position="1295"/>
    </location>
</feature>
<dbReference type="EMBL" id="CAJOBC010008898">
    <property type="protein sequence ID" value="CAF3973919.1"/>
    <property type="molecule type" value="Genomic_DNA"/>
</dbReference>
<dbReference type="GO" id="GO:0008013">
    <property type="term" value="F:beta-catenin binding"/>
    <property type="evidence" value="ECO:0007669"/>
    <property type="project" value="TreeGrafter"/>
</dbReference>
<dbReference type="InterPro" id="IPR000742">
    <property type="entry name" value="EGF"/>
</dbReference>
<organism evidence="22 24">
    <name type="scientific">Didymodactylos carnosus</name>
    <dbReference type="NCBI Taxonomy" id="1234261"/>
    <lineage>
        <taxon>Eukaryota</taxon>
        <taxon>Metazoa</taxon>
        <taxon>Spiralia</taxon>
        <taxon>Gnathifera</taxon>
        <taxon>Rotifera</taxon>
        <taxon>Eurotatoria</taxon>
        <taxon>Bdelloidea</taxon>
        <taxon>Philodinida</taxon>
        <taxon>Philodinidae</taxon>
        <taxon>Didymodactylos</taxon>
    </lineage>
</organism>